<dbReference type="Proteomes" id="UP001172055">
    <property type="component" value="Unassembled WGS sequence"/>
</dbReference>
<evidence type="ECO:0000313" key="3">
    <source>
        <dbReference type="Proteomes" id="UP001172055"/>
    </source>
</evidence>
<feature type="transmembrane region" description="Helical" evidence="1">
    <location>
        <begin position="48"/>
        <end position="67"/>
    </location>
</feature>
<keyword evidence="3" id="KW-1185">Reference proteome</keyword>
<evidence type="ECO:0000256" key="1">
    <source>
        <dbReference type="SAM" id="Phobius"/>
    </source>
</evidence>
<keyword evidence="1" id="KW-0472">Membrane</keyword>
<comment type="caution">
    <text evidence="2">The sequence shown here is derived from an EMBL/GenBank/DDBJ whole genome shotgun (WGS) entry which is preliminary data.</text>
</comment>
<protein>
    <recommendedName>
        <fullName evidence="4">DUF3169 family protein</fullName>
    </recommendedName>
</protein>
<organism evidence="2 3">
    <name type="scientific">Planococcus shixiaomingii</name>
    <dbReference type="NCBI Taxonomy" id="3058393"/>
    <lineage>
        <taxon>Bacteria</taxon>
        <taxon>Bacillati</taxon>
        <taxon>Bacillota</taxon>
        <taxon>Bacilli</taxon>
        <taxon>Bacillales</taxon>
        <taxon>Caryophanaceae</taxon>
        <taxon>Planococcus</taxon>
    </lineage>
</organism>
<evidence type="ECO:0008006" key="4">
    <source>
        <dbReference type="Google" id="ProtNLM"/>
    </source>
</evidence>
<sequence>MKNDIRLNYPLWMMAFVALIGAFAYGIHSPTMTKTETSLMLEIGGLEGFVLLASLLLYVILLTIFLIKVRNHNKENPKQKLAIWSIRPPEYLEQDEGMTHITRVAVQKVYTFYTWSLPLLAAVVILFPLTRLMIIYGILALAFIQYLIYYLEIRKHFKEETE</sequence>
<keyword evidence="1" id="KW-1133">Transmembrane helix</keyword>
<gene>
    <name evidence="2" type="ORF">QWY14_00740</name>
</gene>
<feature type="transmembrane region" description="Helical" evidence="1">
    <location>
        <begin position="133"/>
        <end position="151"/>
    </location>
</feature>
<accession>A0ABT8MY47</accession>
<name>A0ABT8MY47_9BACL</name>
<keyword evidence="1" id="KW-0812">Transmembrane</keyword>
<proteinExistence type="predicted"/>
<reference evidence="2 3" key="1">
    <citation type="submission" date="2023-06" db="EMBL/GenBank/DDBJ databases">
        <title>Novel species in genus Planococcus.</title>
        <authorList>
            <person name="Ning S."/>
        </authorList>
    </citation>
    <scope>NUCLEOTIDE SEQUENCE [LARGE SCALE GENOMIC DNA]</scope>
    <source>
        <strain evidence="2 3">N028</strain>
    </source>
</reference>
<dbReference type="EMBL" id="JAUJWV010000001">
    <property type="protein sequence ID" value="MDN7240290.1"/>
    <property type="molecule type" value="Genomic_DNA"/>
</dbReference>
<feature type="transmembrane region" description="Helical" evidence="1">
    <location>
        <begin position="109"/>
        <end position="127"/>
    </location>
</feature>
<feature type="transmembrane region" description="Helical" evidence="1">
    <location>
        <begin position="7"/>
        <end position="28"/>
    </location>
</feature>
<evidence type="ECO:0000313" key="2">
    <source>
        <dbReference type="EMBL" id="MDN7240290.1"/>
    </source>
</evidence>
<dbReference type="RefSeq" id="WP_301722327.1">
    <property type="nucleotide sequence ID" value="NZ_JAUJWV010000001.1"/>
</dbReference>